<keyword evidence="4" id="KW-0812">Transmembrane</keyword>
<keyword evidence="4" id="KW-0472">Membrane</keyword>
<name>A0A0L0BY65_LUCCU</name>
<organism evidence="6 7">
    <name type="scientific">Lucilia cuprina</name>
    <name type="common">Green bottle fly</name>
    <name type="synonym">Australian sheep blowfly</name>
    <dbReference type="NCBI Taxonomy" id="7375"/>
    <lineage>
        <taxon>Eukaryota</taxon>
        <taxon>Metazoa</taxon>
        <taxon>Ecdysozoa</taxon>
        <taxon>Arthropoda</taxon>
        <taxon>Hexapoda</taxon>
        <taxon>Insecta</taxon>
        <taxon>Pterygota</taxon>
        <taxon>Neoptera</taxon>
        <taxon>Endopterygota</taxon>
        <taxon>Diptera</taxon>
        <taxon>Brachycera</taxon>
        <taxon>Muscomorpha</taxon>
        <taxon>Oestroidea</taxon>
        <taxon>Calliphoridae</taxon>
        <taxon>Luciliinae</taxon>
        <taxon>Lucilia</taxon>
    </lineage>
</organism>
<dbReference type="OrthoDB" id="72369at2759"/>
<evidence type="ECO:0000256" key="1">
    <source>
        <dbReference type="ARBA" id="ARBA00022614"/>
    </source>
</evidence>
<gene>
    <name evidence="6" type="ORF">FF38_03006</name>
</gene>
<evidence type="ECO:0008006" key="8">
    <source>
        <dbReference type="Google" id="ProtNLM"/>
    </source>
</evidence>
<dbReference type="STRING" id="7375.A0A0L0BY65"/>
<dbReference type="InterPro" id="IPR032675">
    <property type="entry name" value="LRR_dom_sf"/>
</dbReference>
<dbReference type="Pfam" id="PF00560">
    <property type="entry name" value="LRR_1"/>
    <property type="match status" value="1"/>
</dbReference>
<comment type="caution">
    <text evidence="6">The sequence shown here is derived from an EMBL/GenBank/DDBJ whole genome shotgun (WGS) entry which is preliminary data.</text>
</comment>
<dbReference type="OMA" id="WICDCEN"/>
<dbReference type="Gene3D" id="3.80.10.10">
    <property type="entry name" value="Ribonuclease Inhibitor"/>
    <property type="match status" value="3"/>
</dbReference>
<dbReference type="InterPro" id="IPR050328">
    <property type="entry name" value="Dev_Immune_Receptor"/>
</dbReference>
<dbReference type="InterPro" id="IPR001611">
    <property type="entry name" value="Leu-rich_rpt"/>
</dbReference>
<dbReference type="PRINTS" id="PR00019">
    <property type="entry name" value="LEURICHRPT"/>
</dbReference>
<dbReference type="PANTHER" id="PTHR24373">
    <property type="entry name" value="SLIT RELATED LEUCINE-RICH REPEAT NEURONAL PROTEIN"/>
    <property type="match status" value="1"/>
</dbReference>
<feature type="chain" id="PRO_5005535540" description="LRRCT domain-containing protein" evidence="5">
    <location>
        <begin position="25"/>
        <end position="519"/>
    </location>
</feature>
<keyword evidence="7" id="KW-1185">Reference proteome</keyword>
<evidence type="ECO:0000313" key="6">
    <source>
        <dbReference type="EMBL" id="KNC24911.1"/>
    </source>
</evidence>
<dbReference type="SMART" id="SM00369">
    <property type="entry name" value="LRR_TYP"/>
    <property type="match status" value="7"/>
</dbReference>
<dbReference type="EMBL" id="JRES01001167">
    <property type="protein sequence ID" value="KNC24911.1"/>
    <property type="molecule type" value="Genomic_DNA"/>
</dbReference>
<sequence>MAHNSIIIILGVLFVIANVGPIYAADNTTQKAVPLQNTNSTIAPVTTTQAPTSTVKPKIVIKDSELCKKCSCDIQYLQIDCSNKSMNTLFSDEEWHTLQNGDVLFEIMNLNHNNISYIPVLPEYPVKSLYLSFNKINNISIGAFQNLTQLTVLDLSNNKLTSKSLKPHVFKGTYAADKYEPLQNLRTLDLADNELHTLHKDLFEHLPDLETLILCKNTFHDIDASTAVAISSLNSLKTLDLSYMELSALPDFIFHSPIELETLILSGNSFRTLPSELSRTKHLKKLVLDENPFDDFDKTNVFKSLGELEYLSISYLPDVTKIGPYALSDLQNLTTLIAINNPHLSSIHELAFTKNTTNPDIFDYPPLKKLYLHNNNLTTIEHNWVVNWQKISELDLRFNPWACDCTNSWFIHSLMKQINNTTPVLTKNVNCATPLAWKNKPLLDLSEDNKELICENTSHPGNDSLILVGILVGVLIGIPLTLGGLVIYRKGCFGLLNRRNHVTDRSLYNRASFADEFHI</sequence>
<evidence type="ECO:0000256" key="3">
    <source>
        <dbReference type="ARBA" id="ARBA00022737"/>
    </source>
</evidence>
<feature type="transmembrane region" description="Helical" evidence="4">
    <location>
        <begin position="465"/>
        <end position="488"/>
    </location>
</feature>
<evidence type="ECO:0000256" key="2">
    <source>
        <dbReference type="ARBA" id="ARBA00022729"/>
    </source>
</evidence>
<dbReference type="Pfam" id="PF13855">
    <property type="entry name" value="LRR_8"/>
    <property type="match status" value="2"/>
</dbReference>
<keyword evidence="4" id="KW-1133">Transmembrane helix</keyword>
<keyword evidence="1" id="KW-0433">Leucine-rich repeat</keyword>
<evidence type="ECO:0000313" key="7">
    <source>
        <dbReference type="Proteomes" id="UP000037069"/>
    </source>
</evidence>
<dbReference type="InterPro" id="IPR003591">
    <property type="entry name" value="Leu-rich_rpt_typical-subtyp"/>
</dbReference>
<keyword evidence="2 5" id="KW-0732">Signal</keyword>
<dbReference type="SUPFAM" id="SSF52058">
    <property type="entry name" value="L domain-like"/>
    <property type="match status" value="1"/>
</dbReference>
<dbReference type="InterPro" id="IPR026906">
    <property type="entry name" value="LRR_5"/>
</dbReference>
<feature type="signal peptide" evidence="5">
    <location>
        <begin position="1"/>
        <end position="24"/>
    </location>
</feature>
<dbReference type="AlphaFoldDB" id="A0A0L0BY65"/>
<dbReference type="Pfam" id="PF13306">
    <property type="entry name" value="LRR_5"/>
    <property type="match status" value="1"/>
</dbReference>
<reference evidence="6 7" key="1">
    <citation type="journal article" date="2015" name="Nat. Commun.">
        <title>Lucilia cuprina genome unlocks parasitic fly biology to underpin future interventions.</title>
        <authorList>
            <person name="Anstead C.A."/>
            <person name="Korhonen P.K."/>
            <person name="Young N.D."/>
            <person name="Hall R.S."/>
            <person name="Jex A.R."/>
            <person name="Murali S.C."/>
            <person name="Hughes D.S."/>
            <person name="Lee S.F."/>
            <person name="Perry T."/>
            <person name="Stroehlein A.J."/>
            <person name="Ansell B.R."/>
            <person name="Breugelmans B."/>
            <person name="Hofmann A."/>
            <person name="Qu J."/>
            <person name="Dugan S."/>
            <person name="Lee S.L."/>
            <person name="Chao H."/>
            <person name="Dinh H."/>
            <person name="Han Y."/>
            <person name="Doddapaneni H.V."/>
            <person name="Worley K.C."/>
            <person name="Muzny D.M."/>
            <person name="Ioannidis P."/>
            <person name="Waterhouse R.M."/>
            <person name="Zdobnov E.M."/>
            <person name="James P.J."/>
            <person name="Bagnall N.H."/>
            <person name="Kotze A.C."/>
            <person name="Gibbs R.A."/>
            <person name="Richards S."/>
            <person name="Batterham P."/>
            <person name="Gasser R.B."/>
        </authorList>
    </citation>
    <scope>NUCLEOTIDE SEQUENCE [LARGE SCALE GENOMIC DNA]</scope>
    <source>
        <strain evidence="6 7">LS</strain>
        <tissue evidence="6">Full body</tissue>
    </source>
</reference>
<protein>
    <recommendedName>
        <fullName evidence="8">LRRCT domain-containing protein</fullName>
    </recommendedName>
</protein>
<accession>A0A0L0BY65</accession>
<dbReference type="PANTHER" id="PTHR24373:SF275">
    <property type="entry name" value="TIR DOMAIN-CONTAINING PROTEIN"/>
    <property type="match status" value="1"/>
</dbReference>
<proteinExistence type="predicted"/>
<dbReference type="Proteomes" id="UP000037069">
    <property type="component" value="Unassembled WGS sequence"/>
</dbReference>
<keyword evidence="3" id="KW-0677">Repeat</keyword>
<evidence type="ECO:0000256" key="4">
    <source>
        <dbReference type="SAM" id="Phobius"/>
    </source>
</evidence>
<evidence type="ECO:0000256" key="5">
    <source>
        <dbReference type="SAM" id="SignalP"/>
    </source>
</evidence>